<comment type="caution">
    <text evidence="1">The sequence shown here is derived from an EMBL/GenBank/DDBJ whole genome shotgun (WGS) entry which is preliminary data.</text>
</comment>
<dbReference type="Proteomes" id="UP000268469">
    <property type="component" value="Unassembled WGS sequence"/>
</dbReference>
<reference evidence="1 2" key="1">
    <citation type="submission" date="2018-06" db="EMBL/GenBank/DDBJ databases">
        <title>Extensive metabolic versatility and redundancy in microbially diverse, dynamic hydrothermal sediments.</title>
        <authorList>
            <person name="Dombrowski N."/>
            <person name="Teske A."/>
            <person name="Baker B.J."/>
        </authorList>
    </citation>
    <scope>NUCLEOTIDE SEQUENCE [LARGE SCALE GENOMIC DNA]</scope>
    <source>
        <strain evidence="1">B36_G15</strain>
    </source>
</reference>
<protein>
    <submittedName>
        <fullName evidence="1">Uncharacterized protein</fullName>
    </submittedName>
</protein>
<accession>A0A660SL29</accession>
<evidence type="ECO:0000313" key="2">
    <source>
        <dbReference type="Proteomes" id="UP000268469"/>
    </source>
</evidence>
<dbReference type="AlphaFoldDB" id="A0A660SL29"/>
<sequence>MISILIFFQIGSSQGFEENLLPIVETILIPRVTPYTRASLDLALDYSYYRYFPYDDDFPYLPAPSITGIYRLTEGKTINPILRNLGSFFLRGRIGLYPKQSGTDRHLPYFNLGITLGLLGESIFLPALGMKISGTRIKNLTILPEDPYYRIRTDYVDAIDLSLELRKLIRSWQLAIIPTYHRVWLRGWYFGYQPPQPPERLGSGEIAEFRYDSSLTKIGFTFGLIWSRFGLYLSRNTGWQISLTYRIGD</sequence>
<proteinExistence type="predicted"/>
<evidence type="ECO:0000313" key="1">
    <source>
        <dbReference type="EMBL" id="RKX70731.1"/>
    </source>
</evidence>
<name>A0A660SL29_UNCW3</name>
<gene>
    <name evidence="1" type="ORF">DRP53_04035</name>
</gene>
<dbReference type="EMBL" id="QNBE01000029">
    <property type="protein sequence ID" value="RKX70731.1"/>
    <property type="molecule type" value="Genomic_DNA"/>
</dbReference>
<organism evidence="1 2">
    <name type="scientific">candidate division WOR-3 bacterium</name>
    <dbReference type="NCBI Taxonomy" id="2052148"/>
    <lineage>
        <taxon>Bacteria</taxon>
        <taxon>Bacteria division WOR-3</taxon>
    </lineage>
</organism>